<organism evidence="1 2">
    <name type="scientific">Zarea fungicola</name>
    <dbReference type="NCBI Taxonomy" id="93591"/>
    <lineage>
        <taxon>Eukaryota</taxon>
        <taxon>Fungi</taxon>
        <taxon>Dikarya</taxon>
        <taxon>Ascomycota</taxon>
        <taxon>Pezizomycotina</taxon>
        <taxon>Sordariomycetes</taxon>
        <taxon>Hypocreomycetidae</taxon>
        <taxon>Hypocreales</taxon>
        <taxon>Cordycipitaceae</taxon>
        <taxon>Zarea</taxon>
    </lineage>
</organism>
<sequence length="156" mass="17254">MMPRHVLSSLTDREGVADALYRAMTGFDINDYSLFKSAFADQDAIVEIGQKTIKGTEAIRTQLYDLVAQMDTTHMITNLRIDIQDEASKAAVSALSLAQHCPLGKGQQPDGSKYTGGTMYVLDMVKDGSDGTWRIQKWVMKGIWGQGDFSVMQNIL</sequence>
<name>A0ACC1NTR6_9HYPO</name>
<evidence type="ECO:0000313" key="2">
    <source>
        <dbReference type="Proteomes" id="UP001143910"/>
    </source>
</evidence>
<reference evidence="1" key="1">
    <citation type="submission" date="2022-08" db="EMBL/GenBank/DDBJ databases">
        <title>Genome Sequence of Lecanicillium fungicola.</title>
        <authorList>
            <person name="Buettner E."/>
        </authorList>
    </citation>
    <scope>NUCLEOTIDE SEQUENCE</scope>
    <source>
        <strain evidence="1">Babe33</strain>
    </source>
</reference>
<proteinExistence type="predicted"/>
<protein>
    <submittedName>
        <fullName evidence="1">Uncharacterized protein</fullName>
    </submittedName>
</protein>
<keyword evidence="2" id="KW-1185">Reference proteome</keyword>
<gene>
    <name evidence="1" type="ORF">NQ176_g1805</name>
</gene>
<accession>A0ACC1NTR6</accession>
<dbReference type="Proteomes" id="UP001143910">
    <property type="component" value="Unassembled WGS sequence"/>
</dbReference>
<evidence type="ECO:0000313" key="1">
    <source>
        <dbReference type="EMBL" id="KAJ2981804.1"/>
    </source>
</evidence>
<comment type="caution">
    <text evidence="1">The sequence shown here is derived from an EMBL/GenBank/DDBJ whole genome shotgun (WGS) entry which is preliminary data.</text>
</comment>
<dbReference type="EMBL" id="JANJQO010000110">
    <property type="protein sequence ID" value="KAJ2981804.1"/>
    <property type="molecule type" value="Genomic_DNA"/>
</dbReference>